<evidence type="ECO:0000259" key="1">
    <source>
        <dbReference type="Pfam" id="PF01966"/>
    </source>
</evidence>
<dbReference type="PANTHER" id="PTHR38659">
    <property type="entry name" value="METAL-DEPENDENT PHOSPHOHYDROLASE"/>
    <property type="match status" value="1"/>
</dbReference>
<dbReference type="RefSeq" id="WP_073026017.1">
    <property type="nucleotide sequence ID" value="NZ_FQZS01000012.1"/>
</dbReference>
<dbReference type="PANTHER" id="PTHR38659:SF2">
    <property type="entry name" value="HDIG DOMAIN PROTEIN"/>
    <property type="match status" value="1"/>
</dbReference>
<dbReference type="OrthoDB" id="9801160at2"/>
<name>A0A1M6FGM3_9FIRM</name>
<evidence type="ECO:0000313" key="2">
    <source>
        <dbReference type="EMBL" id="SHI96806.1"/>
    </source>
</evidence>
<proteinExistence type="predicted"/>
<dbReference type="STRING" id="1122184.SAMN02745176_01951"/>
<dbReference type="Pfam" id="PF01966">
    <property type="entry name" value="HD"/>
    <property type="match status" value="1"/>
</dbReference>
<dbReference type="InterPro" id="IPR006675">
    <property type="entry name" value="HDIG_dom"/>
</dbReference>
<dbReference type="NCBIfam" id="TIGR00277">
    <property type="entry name" value="HDIG"/>
    <property type="match status" value="1"/>
</dbReference>
<dbReference type="AlphaFoldDB" id="A0A1M6FGM3"/>
<sequence length="195" mass="22101">MNKDKPTRAEAFELLKKYNKSESLVKHALAVEAVMKHFAELLDEPDKEKWAIIGLLHDLDYEMYPEQHCSKVREILEEEGYPEDYIHAIVSHGWGICTDVEPIHQMEKILYATDELTGLITATALLRPSKSILDLEVKSVKKKWGQKGFAAGVDRSIIEKGVEMLGMDINYIIDETIKGMRKVADEIGLKGNMEG</sequence>
<protein>
    <submittedName>
        <fullName evidence="2">HDIG domain-containing protein</fullName>
    </submittedName>
</protein>
<dbReference type="Gene3D" id="1.10.3210.10">
    <property type="entry name" value="Hypothetical protein af1432"/>
    <property type="match status" value="1"/>
</dbReference>
<keyword evidence="3" id="KW-1185">Reference proteome</keyword>
<dbReference type="SUPFAM" id="SSF109604">
    <property type="entry name" value="HD-domain/PDEase-like"/>
    <property type="match status" value="1"/>
</dbReference>
<accession>A0A1M6FGM3</accession>
<organism evidence="2 3">
    <name type="scientific">Lutispora thermophila DSM 19022</name>
    <dbReference type="NCBI Taxonomy" id="1122184"/>
    <lineage>
        <taxon>Bacteria</taxon>
        <taxon>Bacillati</taxon>
        <taxon>Bacillota</taxon>
        <taxon>Clostridia</taxon>
        <taxon>Lutisporales</taxon>
        <taxon>Lutisporaceae</taxon>
        <taxon>Lutispora</taxon>
    </lineage>
</organism>
<dbReference type="EMBL" id="FQZS01000012">
    <property type="protein sequence ID" value="SHI96806.1"/>
    <property type="molecule type" value="Genomic_DNA"/>
</dbReference>
<feature type="domain" description="HD" evidence="1">
    <location>
        <begin position="26"/>
        <end position="116"/>
    </location>
</feature>
<reference evidence="2 3" key="1">
    <citation type="submission" date="2016-11" db="EMBL/GenBank/DDBJ databases">
        <authorList>
            <person name="Jaros S."/>
            <person name="Januszkiewicz K."/>
            <person name="Wedrychowicz H."/>
        </authorList>
    </citation>
    <scope>NUCLEOTIDE SEQUENCE [LARGE SCALE GENOMIC DNA]</scope>
    <source>
        <strain evidence="2 3">DSM 19022</strain>
    </source>
</reference>
<gene>
    <name evidence="2" type="ORF">SAMN02745176_01951</name>
</gene>
<evidence type="ECO:0000313" key="3">
    <source>
        <dbReference type="Proteomes" id="UP000184442"/>
    </source>
</evidence>
<dbReference type="Proteomes" id="UP000184442">
    <property type="component" value="Unassembled WGS sequence"/>
</dbReference>
<dbReference type="InterPro" id="IPR006674">
    <property type="entry name" value="HD_domain"/>
</dbReference>